<dbReference type="Proteomes" id="UP000789901">
    <property type="component" value="Unassembled WGS sequence"/>
</dbReference>
<feature type="region of interest" description="Disordered" evidence="1">
    <location>
        <begin position="1"/>
        <end position="64"/>
    </location>
</feature>
<sequence>SRNGNGTTTLKRKGASQEKDIPESLNHHEDNTKPVTSIKVQKMQAPTTKLTNEQTKPLNSPYPEIHTAPSIPILLEKSKLQLTL</sequence>
<feature type="non-terminal residue" evidence="2">
    <location>
        <position position="1"/>
    </location>
</feature>
<gene>
    <name evidence="2" type="ORF">GMARGA_LOCUS9632</name>
</gene>
<evidence type="ECO:0000313" key="3">
    <source>
        <dbReference type="Proteomes" id="UP000789901"/>
    </source>
</evidence>
<feature type="compositionally biased region" description="Polar residues" evidence="1">
    <location>
        <begin position="33"/>
        <end position="58"/>
    </location>
</feature>
<organism evidence="2 3">
    <name type="scientific">Gigaspora margarita</name>
    <dbReference type="NCBI Taxonomy" id="4874"/>
    <lineage>
        <taxon>Eukaryota</taxon>
        <taxon>Fungi</taxon>
        <taxon>Fungi incertae sedis</taxon>
        <taxon>Mucoromycota</taxon>
        <taxon>Glomeromycotina</taxon>
        <taxon>Glomeromycetes</taxon>
        <taxon>Diversisporales</taxon>
        <taxon>Gigasporaceae</taxon>
        <taxon>Gigaspora</taxon>
    </lineage>
</organism>
<proteinExistence type="predicted"/>
<name>A0ABN7UTH2_GIGMA</name>
<comment type="caution">
    <text evidence="2">The sequence shown here is derived from an EMBL/GenBank/DDBJ whole genome shotgun (WGS) entry which is preliminary data.</text>
</comment>
<accession>A0ABN7UTH2</accession>
<evidence type="ECO:0000313" key="2">
    <source>
        <dbReference type="EMBL" id="CAG8656276.1"/>
    </source>
</evidence>
<protein>
    <submittedName>
        <fullName evidence="2">11509_t:CDS:1</fullName>
    </submittedName>
</protein>
<dbReference type="EMBL" id="CAJVQB010005224">
    <property type="protein sequence ID" value="CAG8656276.1"/>
    <property type="molecule type" value="Genomic_DNA"/>
</dbReference>
<reference evidence="2 3" key="1">
    <citation type="submission" date="2021-06" db="EMBL/GenBank/DDBJ databases">
        <authorList>
            <person name="Kallberg Y."/>
            <person name="Tangrot J."/>
            <person name="Rosling A."/>
        </authorList>
    </citation>
    <scope>NUCLEOTIDE SEQUENCE [LARGE SCALE GENOMIC DNA]</scope>
    <source>
        <strain evidence="2 3">120-4 pot B 10/14</strain>
    </source>
</reference>
<feature type="compositionally biased region" description="Basic and acidic residues" evidence="1">
    <location>
        <begin position="15"/>
        <end position="32"/>
    </location>
</feature>
<keyword evidence="3" id="KW-1185">Reference proteome</keyword>
<evidence type="ECO:0000256" key="1">
    <source>
        <dbReference type="SAM" id="MobiDB-lite"/>
    </source>
</evidence>